<feature type="transmembrane region" description="Helical" evidence="2">
    <location>
        <begin position="212"/>
        <end position="230"/>
    </location>
</feature>
<keyword evidence="5" id="KW-1185">Reference proteome</keyword>
<feature type="transmembrane region" description="Helical" evidence="2">
    <location>
        <begin position="136"/>
        <end position="167"/>
    </location>
</feature>
<dbReference type="AlphaFoldDB" id="P73845"/>
<dbReference type="InParanoid" id="P73845"/>
<dbReference type="InterPro" id="IPR021878">
    <property type="entry name" value="TgpA_N"/>
</dbReference>
<dbReference type="STRING" id="1148.gene:10498773"/>
<accession>P73845</accession>
<feature type="transmembrane region" description="Helical" evidence="2">
    <location>
        <begin position="83"/>
        <end position="101"/>
    </location>
</feature>
<dbReference type="Pfam" id="PF01841">
    <property type="entry name" value="Transglut_core"/>
    <property type="match status" value="1"/>
</dbReference>
<keyword evidence="2" id="KW-0472">Membrane</keyword>
<organism evidence="4 5">
    <name type="scientific">Synechocystis sp. (strain ATCC 27184 / PCC 6803 / Kazusa)</name>
    <dbReference type="NCBI Taxonomy" id="1111708"/>
    <lineage>
        <taxon>Bacteria</taxon>
        <taxon>Bacillati</taxon>
        <taxon>Cyanobacteriota</taxon>
        <taxon>Cyanophyceae</taxon>
        <taxon>Synechococcales</taxon>
        <taxon>Merismopediaceae</taxon>
        <taxon>Synechocystis</taxon>
    </lineage>
</organism>
<evidence type="ECO:0000256" key="2">
    <source>
        <dbReference type="SAM" id="Phobius"/>
    </source>
</evidence>
<dbReference type="PaxDb" id="1148-1652987"/>
<dbReference type="KEGG" id="syn:sll1608"/>
<gene>
    <name evidence="4" type="ordered locus">sll1608</name>
</gene>
<sequence length="770" mass="87815">MTFSFPMARWLEQWQARLQNLPESKTEESIVFRILVQLMVIVGIVATDVAAQTTWSLWAIPLSVIGSWWSWRQRKKKNIALKFLLAIAMVAMLFVFLGNLVENLNASQVALAGLLVQLQVLHSFDLPQRKDLGYSMVIGLILLGVAGTLSQTLAFAPWLLLFLAVAIPTLVLDYRSRLGLEEIPFSLPFWKSAEKARRSERTEYSPLVPKKLFALLAVTLAFGLLLFALMPRFPGYRLQSFPVSSPGEMQQQTFEGQNQDINNPGYRRGNGTGTGGEGDGSEPGQVDDTFYYGFNSRMNQNLRGEMTKQLVLRVRSQAPGFWKALSFDRYTGQGWEISDNEKITTVERSPWSYRFVLDNIDSFLETENVVQTYTAVEDLPNVIPSLYHPRFLYFPTREVGIDSNGSLRSPVGLLKDITYTVISEVPVRDRTRLQEYRIPPEVKIDPQLLQVPPDIKSAVRVKAQELLAKSERPLETPYEISLYLTQALKQNYRIRTDLPFFEDDEDLVSAFLFEYEGGLPDHFATVLTIMLRSLDIPARLTVGFAPGQFNPFTGYYLVHNTDAYALTEVLFPRLGWFMFDPIPGHELYPPSIEDNETFSVLQQIWRWVAGWLPSPVSGFLANVWAAVTGFLVTVLRWFWNLISTSLGGALLGLILAIAAGFLGWLGWTQAKRWLQYRRLAQLHPMARLYQTLLYDLEQRGFRKSRAQTPGEFAQSLREHLTPEQVEIIVEISTAYVAWRYGEQQPHLDYLGQQFKLLEHSWRSKAKTKLP</sequence>
<dbReference type="eggNOG" id="COG1305">
    <property type="taxonomic scope" value="Bacteria"/>
</dbReference>
<feature type="region of interest" description="Disordered" evidence="1">
    <location>
        <begin position="247"/>
        <end position="284"/>
    </location>
</feature>
<dbReference type="PIR" id="S75042">
    <property type="entry name" value="S75042"/>
</dbReference>
<dbReference type="InterPro" id="IPR052901">
    <property type="entry name" value="Bact_TGase-like"/>
</dbReference>
<evidence type="ECO:0000256" key="1">
    <source>
        <dbReference type="SAM" id="MobiDB-lite"/>
    </source>
</evidence>
<dbReference type="InterPro" id="IPR025403">
    <property type="entry name" value="TgpA-like_C"/>
</dbReference>
<dbReference type="EnsemblBacteria" id="BAA17904">
    <property type="protein sequence ID" value="BAA17904"/>
    <property type="gene ID" value="BAA17904"/>
</dbReference>
<dbReference type="Pfam" id="PF13559">
    <property type="entry name" value="DUF4129"/>
    <property type="match status" value="1"/>
</dbReference>
<feature type="domain" description="Transglutaminase-like" evidence="3">
    <location>
        <begin position="512"/>
        <end position="583"/>
    </location>
</feature>
<dbReference type="InterPro" id="IPR002931">
    <property type="entry name" value="Transglutaminase-like"/>
</dbReference>
<feature type="compositionally biased region" description="Gly residues" evidence="1">
    <location>
        <begin position="268"/>
        <end position="278"/>
    </location>
</feature>
<dbReference type="PANTHER" id="PTHR42736">
    <property type="entry name" value="PROTEIN-GLUTAMINE GAMMA-GLUTAMYLTRANSFERASE"/>
    <property type="match status" value="1"/>
</dbReference>
<dbReference type="InterPro" id="IPR038765">
    <property type="entry name" value="Papain-like_cys_pep_sf"/>
</dbReference>
<keyword evidence="2" id="KW-0812">Transmembrane</keyword>
<dbReference type="EMBL" id="BA000022">
    <property type="protein sequence ID" value="BAA17904.1"/>
    <property type="molecule type" value="Genomic_DNA"/>
</dbReference>
<dbReference type="Pfam" id="PF11992">
    <property type="entry name" value="TgpA_N"/>
    <property type="match status" value="1"/>
</dbReference>
<dbReference type="Proteomes" id="UP000001425">
    <property type="component" value="Chromosome"/>
</dbReference>
<dbReference type="GO" id="GO:0003810">
    <property type="term" value="F:protein-glutamine gamma-glutamyltransferase activity"/>
    <property type="evidence" value="ECO:0000318"/>
    <property type="project" value="GO_Central"/>
</dbReference>
<dbReference type="PANTHER" id="PTHR42736:SF1">
    <property type="entry name" value="PROTEIN-GLUTAMINE GAMMA-GLUTAMYLTRANSFERASE"/>
    <property type="match status" value="1"/>
</dbReference>
<dbReference type="SUPFAM" id="SSF54001">
    <property type="entry name" value="Cysteine proteinases"/>
    <property type="match status" value="1"/>
</dbReference>
<reference evidence="4 5" key="1">
    <citation type="journal article" date="1995" name="DNA Res.">
        <title>Sequence analysis of the genome of the unicellular cyanobacterium Synechocystis sp. strain PCC6803. I. Sequence features in the 1 Mb region from map positions 64% to 92% of the genome.</title>
        <authorList>
            <person name="Kaneko T."/>
            <person name="Tanaka A."/>
            <person name="Sato S."/>
            <person name="Kotani H."/>
            <person name="Sazuka T."/>
            <person name="Miyajima N."/>
            <person name="Sugiura M."/>
            <person name="Tabata S."/>
        </authorList>
    </citation>
    <scope>NUCLEOTIDE SEQUENCE [LARGE SCALE GENOMIC DNA]</scope>
    <source>
        <strain evidence="5">ATCC 27184 / PCC 6803 / Kazusa</strain>
    </source>
</reference>
<name>P73845_SYNY3</name>
<reference evidence="4 5" key="2">
    <citation type="journal article" date="1996" name="DNA Res.">
        <title>Sequence analysis of the genome of the unicellular cyanobacterium Synechocystis sp. strain PCC6803. II. Sequence determination of the entire genome and assignment of potential protein-coding regions.</title>
        <authorList>
            <person name="Kaneko T."/>
            <person name="Sato S."/>
            <person name="Kotani H."/>
            <person name="Tanaka A."/>
            <person name="Asamizu E."/>
            <person name="Nakamura Y."/>
            <person name="Miyajima N."/>
            <person name="Hirosawa M."/>
            <person name="Sugiura M."/>
            <person name="Sasamoto S."/>
            <person name="Kimura T."/>
            <person name="Hosouchi T."/>
            <person name="Matsuno A."/>
            <person name="Muraki A."/>
            <person name="Nakazaki N."/>
            <person name="Naruo K."/>
            <person name="Okumura S."/>
            <person name="Shimpo S."/>
            <person name="Takeuchi C."/>
            <person name="Wada T."/>
            <person name="Watanabe A."/>
            <person name="Yamada M."/>
            <person name="Yasuda M."/>
            <person name="Tabata S."/>
        </authorList>
    </citation>
    <scope>NUCLEOTIDE SEQUENCE [LARGE SCALE GENOMIC DNA]</scope>
    <source>
        <strain evidence="5">ATCC 27184 / PCC 6803 / Kazusa</strain>
    </source>
</reference>
<evidence type="ECO:0000313" key="4">
    <source>
        <dbReference type="EMBL" id="BAA17904.1"/>
    </source>
</evidence>
<feature type="transmembrane region" description="Helical" evidence="2">
    <location>
        <begin position="645"/>
        <end position="667"/>
    </location>
</feature>
<feature type="transmembrane region" description="Helical" evidence="2">
    <location>
        <begin position="55"/>
        <end position="71"/>
    </location>
</feature>
<evidence type="ECO:0000313" key="5">
    <source>
        <dbReference type="Proteomes" id="UP000001425"/>
    </source>
</evidence>
<keyword evidence="2" id="KW-1133">Transmembrane helix</keyword>
<dbReference type="Gene3D" id="3.10.620.30">
    <property type="match status" value="1"/>
</dbReference>
<proteinExistence type="predicted"/>
<feature type="transmembrane region" description="Helical" evidence="2">
    <location>
        <begin position="619"/>
        <end position="639"/>
    </location>
</feature>
<protein>
    <submittedName>
        <fullName evidence="4">Sll1608 protein</fullName>
    </submittedName>
</protein>
<dbReference type="PhylomeDB" id="P73845"/>
<evidence type="ECO:0000259" key="3">
    <source>
        <dbReference type="SMART" id="SM00460"/>
    </source>
</evidence>
<dbReference type="SMART" id="SM00460">
    <property type="entry name" value="TGc"/>
    <property type="match status" value="1"/>
</dbReference>
<dbReference type="IntAct" id="P73845">
    <property type="interactions" value="3"/>
</dbReference>
<feature type="transmembrane region" description="Helical" evidence="2">
    <location>
        <begin position="30"/>
        <end position="49"/>
    </location>
</feature>
<feature type="compositionally biased region" description="Polar residues" evidence="1">
    <location>
        <begin position="247"/>
        <end position="262"/>
    </location>
</feature>